<name>A0A0E9W737_ANGAN</name>
<protein>
    <submittedName>
        <fullName evidence="1">Uncharacterized protein</fullName>
    </submittedName>
</protein>
<dbReference type="EMBL" id="GBXM01023192">
    <property type="protein sequence ID" value="JAH85385.1"/>
    <property type="molecule type" value="Transcribed_RNA"/>
</dbReference>
<sequence>MLLILSDCEASQWSNEVITVRTDSDH</sequence>
<organism evidence="1">
    <name type="scientific">Anguilla anguilla</name>
    <name type="common">European freshwater eel</name>
    <name type="synonym">Muraena anguilla</name>
    <dbReference type="NCBI Taxonomy" id="7936"/>
    <lineage>
        <taxon>Eukaryota</taxon>
        <taxon>Metazoa</taxon>
        <taxon>Chordata</taxon>
        <taxon>Craniata</taxon>
        <taxon>Vertebrata</taxon>
        <taxon>Euteleostomi</taxon>
        <taxon>Actinopterygii</taxon>
        <taxon>Neopterygii</taxon>
        <taxon>Teleostei</taxon>
        <taxon>Anguilliformes</taxon>
        <taxon>Anguillidae</taxon>
        <taxon>Anguilla</taxon>
    </lineage>
</organism>
<proteinExistence type="predicted"/>
<accession>A0A0E9W737</accession>
<dbReference type="AlphaFoldDB" id="A0A0E9W737"/>
<reference evidence="1" key="2">
    <citation type="journal article" date="2015" name="Fish Shellfish Immunol.">
        <title>Early steps in the European eel (Anguilla anguilla)-Vibrio vulnificus interaction in the gills: Role of the RtxA13 toxin.</title>
        <authorList>
            <person name="Callol A."/>
            <person name="Pajuelo D."/>
            <person name="Ebbesson L."/>
            <person name="Teles M."/>
            <person name="MacKenzie S."/>
            <person name="Amaro C."/>
        </authorList>
    </citation>
    <scope>NUCLEOTIDE SEQUENCE</scope>
</reference>
<evidence type="ECO:0000313" key="1">
    <source>
        <dbReference type="EMBL" id="JAH85385.1"/>
    </source>
</evidence>
<reference evidence="1" key="1">
    <citation type="submission" date="2014-11" db="EMBL/GenBank/DDBJ databases">
        <authorList>
            <person name="Amaro Gonzalez C."/>
        </authorList>
    </citation>
    <scope>NUCLEOTIDE SEQUENCE</scope>
</reference>